<sequence>MGVKASRKRGRWEFSAVKEWKASELKGRSVVALETTPRVYFSRETLNKGPKEVLHLQAEDKIRDSGYFTGAFQTAICKLSEGPVTVEAGILALEPQGVNHLIETLGRAQARLKAIHHQAVAMAFLAGFLSKEPVLVVWISPEGLWMTVSEAGGLTYLRFQEVDEFLGLEGHPIEESILAVLDYYERFFGKTIRKILPCGPKREAVPRVETLEPLSPDLNRLIKAPEEELLTYPELFGAVFVPEGYNLLPETHKFFLKNLEWVRWSGGILFILALLNYGLWAYFYQKNHTLEAEIFRTRKTLENKLSILNKDYSPSQVKNLKEYLSLKESFEKQPRLDEFLWWLGNNLPQGIKVRSLETSKKGLNYELGLKLFFEGDLASARRGFLTFFDKIKTRAEILDTRFNYDEMAQRADFELKVRLK</sequence>
<accession>A0A179D4B8</accession>
<comment type="caution">
    <text evidence="2">The sequence shown here is derived from an EMBL/GenBank/DDBJ whole genome shotgun (WGS) entry which is preliminary data.</text>
</comment>
<evidence type="ECO:0000313" key="3">
    <source>
        <dbReference type="Proteomes" id="UP000078390"/>
    </source>
</evidence>
<dbReference type="Proteomes" id="UP000078390">
    <property type="component" value="Unassembled WGS sequence"/>
</dbReference>
<dbReference type="STRING" id="999894.TDIS_1338"/>
<protein>
    <submittedName>
        <fullName evidence="2">Uncharacterized protein</fullName>
    </submittedName>
</protein>
<gene>
    <name evidence="2" type="ORF">TDIS_1338</name>
</gene>
<keyword evidence="1" id="KW-1133">Transmembrane helix</keyword>
<dbReference type="AlphaFoldDB" id="A0A179D4B8"/>
<proteinExistence type="predicted"/>
<keyword evidence="1" id="KW-0472">Membrane</keyword>
<evidence type="ECO:0000313" key="2">
    <source>
        <dbReference type="EMBL" id="OAQ20569.1"/>
    </source>
</evidence>
<keyword evidence="3" id="KW-1185">Reference proteome</keyword>
<feature type="transmembrane region" description="Helical" evidence="1">
    <location>
        <begin position="261"/>
        <end position="283"/>
    </location>
</feature>
<reference evidence="2 3" key="1">
    <citation type="submission" date="2016-04" db="EMBL/GenBank/DDBJ databases">
        <title>Genome analysis of Thermosulfurimonas dismutans, the first thermophilic sulfur-disproportionating bacterium of the phylum Thermodesulfobacteria.</title>
        <authorList>
            <person name="Mardanov A.V."/>
            <person name="Beletsky A.V."/>
            <person name="Kadnikov V.V."/>
            <person name="Slobodkin A.I."/>
            <person name="Ravin N.V."/>
        </authorList>
    </citation>
    <scope>NUCLEOTIDE SEQUENCE [LARGE SCALE GENOMIC DNA]</scope>
    <source>
        <strain evidence="2 3">S95</strain>
    </source>
</reference>
<name>A0A179D4B8_9BACT</name>
<keyword evidence="1" id="KW-0812">Transmembrane</keyword>
<evidence type="ECO:0000256" key="1">
    <source>
        <dbReference type="SAM" id="Phobius"/>
    </source>
</evidence>
<dbReference type="EMBL" id="LWLG01000009">
    <property type="protein sequence ID" value="OAQ20569.1"/>
    <property type="molecule type" value="Genomic_DNA"/>
</dbReference>
<organism evidence="2 3">
    <name type="scientific">Thermosulfurimonas dismutans</name>
    <dbReference type="NCBI Taxonomy" id="999894"/>
    <lineage>
        <taxon>Bacteria</taxon>
        <taxon>Pseudomonadati</taxon>
        <taxon>Thermodesulfobacteriota</taxon>
        <taxon>Thermodesulfobacteria</taxon>
        <taxon>Thermodesulfobacteriales</taxon>
        <taxon>Thermodesulfobacteriaceae</taxon>
        <taxon>Thermosulfurimonas</taxon>
    </lineage>
</organism>